<dbReference type="Gene3D" id="2.40.50.140">
    <property type="entry name" value="Nucleic acid-binding proteins"/>
    <property type="match status" value="1"/>
</dbReference>
<gene>
    <name evidence="3" type="ORF">HPB48_019572</name>
</gene>
<dbReference type="Pfam" id="PF23713">
    <property type="entry name" value="WHD_Egal"/>
    <property type="match status" value="1"/>
</dbReference>
<evidence type="ECO:0000256" key="1">
    <source>
        <dbReference type="SAM" id="MobiDB-lite"/>
    </source>
</evidence>
<dbReference type="InterPro" id="IPR012340">
    <property type="entry name" value="NA-bd_OB-fold"/>
</dbReference>
<organism evidence="3 4">
    <name type="scientific">Haemaphysalis longicornis</name>
    <name type="common">Bush tick</name>
    <dbReference type="NCBI Taxonomy" id="44386"/>
    <lineage>
        <taxon>Eukaryota</taxon>
        <taxon>Metazoa</taxon>
        <taxon>Ecdysozoa</taxon>
        <taxon>Arthropoda</taxon>
        <taxon>Chelicerata</taxon>
        <taxon>Arachnida</taxon>
        <taxon>Acari</taxon>
        <taxon>Parasitiformes</taxon>
        <taxon>Ixodida</taxon>
        <taxon>Ixodoidea</taxon>
        <taxon>Ixodidae</taxon>
        <taxon>Haemaphysalinae</taxon>
        <taxon>Haemaphysalis</taxon>
    </lineage>
</organism>
<comment type="caution">
    <text evidence="3">The sequence shown here is derived from an EMBL/GenBank/DDBJ whole genome shotgun (WGS) entry which is preliminary data.</text>
</comment>
<feature type="region of interest" description="Disordered" evidence="1">
    <location>
        <begin position="628"/>
        <end position="655"/>
    </location>
</feature>
<dbReference type="EMBL" id="JABSTR010000001">
    <property type="protein sequence ID" value="KAH9360970.1"/>
    <property type="molecule type" value="Genomic_DNA"/>
</dbReference>
<keyword evidence="4" id="KW-1185">Reference proteome</keyword>
<evidence type="ECO:0000313" key="4">
    <source>
        <dbReference type="Proteomes" id="UP000821853"/>
    </source>
</evidence>
<protein>
    <recommendedName>
        <fullName evidence="2">Egal-1 winged helix domain-containing protein</fullName>
    </recommendedName>
</protein>
<feature type="compositionally biased region" description="Polar residues" evidence="1">
    <location>
        <begin position="676"/>
        <end position="694"/>
    </location>
</feature>
<accession>A0A9J6FDD0</accession>
<name>A0A9J6FDD0_HAELO</name>
<proteinExistence type="predicted"/>
<feature type="region of interest" description="Disordered" evidence="1">
    <location>
        <begin position="742"/>
        <end position="771"/>
    </location>
</feature>
<reference evidence="3 4" key="1">
    <citation type="journal article" date="2020" name="Cell">
        <title>Large-Scale Comparative Analyses of Tick Genomes Elucidate Their Genetic Diversity and Vector Capacities.</title>
        <authorList>
            <consortium name="Tick Genome and Microbiome Consortium (TIGMIC)"/>
            <person name="Jia N."/>
            <person name="Wang J."/>
            <person name="Shi W."/>
            <person name="Du L."/>
            <person name="Sun Y."/>
            <person name="Zhan W."/>
            <person name="Jiang J.F."/>
            <person name="Wang Q."/>
            <person name="Zhang B."/>
            <person name="Ji P."/>
            <person name="Bell-Sakyi L."/>
            <person name="Cui X.M."/>
            <person name="Yuan T.T."/>
            <person name="Jiang B.G."/>
            <person name="Yang W.F."/>
            <person name="Lam T.T."/>
            <person name="Chang Q.C."/>
            <person name="Ding S.J."/>
            <person name="Wang X.J."/>
            <person name="Zhu J.G."/>
            <person name="Ruan X.D."/>
            <person name="Zhao L."/>
            <person name="Wei J.T."/>
            <person name="Ye R.Z."/>
            <person name="Que T.C."/>
            <person name="Du C.H."/>
            <person name="Zhou Y.H."/>
            <person name="Cheng J.X."/>
            <person name="Dai P.F."/>
            <person name="Guo W.B."/>
            <person name="Han X.H."/>
            <person name="Huang E.J."/>
            <person name="Li L.F."/>
            <person name="Wei W."/>
            <person name="Gao Y.C."/>
            <person name="Liu J.Z."/>
            <person name="Shao H.Z."/>
            <person name="Wang X."/>
            <person name="Wang C.C."/>
            <person name="Yang T.C."/>
            <person name="Huo Q.B."/>
            <person name="Li W."/>
            <person name="Chen H.Y."/>
            <person name="Chen S.E."/>
            <person name="Zhou L.G."/>
            <person name="Ni X.B."/>
            <person name="Tian J.H."/>
            <person name="Sheng Y."/>
            <person name="Liu T."/>
            <person name="Pan Y.S."/>
            <person name="Xia L.Y."/>
            <person name="Li J."/>
            <person name="Zhao F."/>
            <person name="Cao W.C."/>
        </authorList>
    </citation>
    <scope>NUCLEOTIDE SEQUENCE [LARGE SCALE GENOMIC DNA]</scope>
    <source>
        <strain evidence="3">HaeL-2018</strain>
    </source>
</reference>
<dbReference type="OrthoDB" id="6502142at2759"/>
<feature type="domain" description="Egal-1 winged helix" evidence="2">
    <location>
        <begin position="12"/>
        <end position="75"/>
    </location>
</feature>
<evidence type="ECO:0000313" key="3">
    <source>
        <dbReference type="EMBL" id="KAH9360970.1"/>
    </source>
</evidence>
<evidence type="ECO:0000259" key="2">
    <source>
        <dbReference type="Pfam" id="PF23713"/>
    </source>
</evidence>
<dbReference type="AlphaFoldDB" id="A0A9J6FDD0"/>
<feature type="region of interest" description="Disordered" evidence="1">
    <location>
        <begin position="676"/>
        <end position="696"/>
    </location>
</feature>
<sequence length="771" mass="84258">MSERSSRSRDAVVKLLKGRVESHPGISLQQLAGHLSQLPPELKARYGSSSKSLMTFLQKFPDLFVIRNKNNVYPATENHQRTSSGNGSAQAFIASASHRGTNEKDITCLTGITGTVYCLFRLYGFISIESPIKESVYFDIKSFENAQHTTLLSSGLQVEDRVIFDAKVGPKGCKARFRATHVTRATMTGLPSSPGLSPQSVNGGGRGDCDATSHLVKQHGVVAFVKSDYGFIKFGRNESQLAFFHANTVDKSLCTSIINLLDVFTVEDKVRFNAVLSKKPSGKVKWEATTVCLCKSTDHSVTSNSEDSIDRNEIFMSDDESDTHDLALEKLENQSQEDGLNGFPAGYADWDASSAKRDSFNTPFIMNSNVRHSSPEWECRPKFSGKRGFFYPATQSAGTIKFGPGRSLTACAAVDVTYRDEDPIDNLLWEMADDEEVRFDAVQAEDNTWIATLVWIGQRPTQPLVCDSEKIFDRIINKSRCAKEAIQGAEPGPRVGVGAKETLENLASGLQPDEPSITIYKNVIGIIVQVMDCVGICKVKEPAVSRNIKFKSQCFYKDGTMFTGDLKAALREGDMVFLDYMVGVSGTNEEMCCNLVWQGKRPRGTRLLTPEEFGHRLHNGRGEPALLQGFQDGRVSETSRGTPRVASGSRMPVDQGCGRKFRSSCASVSGLTAQRAATSTETQKRSPATDNESSVCERAPDLSFVSAGVNDEVLLRLAKIVASEFITEQKRLRLVLSDVGVQATEEDPSPSENSGPDGLASSVVSSSPQTL</sequence>
<dbReference type="Proteomes" id="UP000821853">
    <property type="component" value="Chromosome 1"/>
</dbReference>
<dbReference type="VEuPathDB" id="VectorBase:HLOH_050116"/>
<dbReference type="InterPro" id="IPR056589">
    <property type="entry name" value="WH_Egal-1"/>
</dbReference>
<feature type="compositionally biased region" description="Polar residues" evidence="1">
    <location>
        <begin position="762"/>
        <end position="771"/>
    </location>
</feature>